<reference evidence="5" key="2">
    <citation type="submission" date="2020-12" db="UniProtKB">
        <authorList>
            <consortium name="WormBaseParasite"/>
        </authorList>
    </citation>
    <scope>IDENTIFICATION</scope>
</reference>
<accession>A0A090N086</accession>
<dbReference type="InterPro" id="IPR050491">
    <property type="entry name" value="AmpC-like"/>
</dbReference>
<dbReference type="AlphaFoldDB" id="A0A090N086"/>
<evidence type="ECO:0000313" key="4">
    <source>
        <dbReference type="Proteomes" id="UP000035682"/>
    </source>
</evidence>
<dbReference type="OMA" id="PNHQFRV"/>
<dbReference type="WormBase" id="SRAE_2000488300">
    <property type="protein sequence ID" value="SRP10645"/>
    <property type="gene ID" value="WBGene00265130"/>
</dbReference>
<dbReference type="InterPro" id="IPR001466">
    <property type="entry name" value="Beta-lactam-related"/>
</dbReference>
<dbReference type="Pfam" id="PF00144">
    <property type="entry name" value="Beta-lactamase"/>
    <property type="match status" value="1"/>
</dbReference>
<dbReference type="SUPFAM" id="SSF56601">
    <property type="entry name" value="beta-lactamase/transpeptidase-like"/>
    <property type="match status" value="1"/>
</dbReference>
<keyword evidence="1" id="KW-0732">Signal</keyword>
<dbReference type="eggNOG" id="ENOG502S448">
    <property type="taxonomic scope" value="Eukaryota"/>
</dbReference>
<evidence type="ECO:0000313" key="6">
    <source>
        <dbReference type="WormBase" id="SRAE_2000488300"/>
    </source>
</evidence>
<feature type="signal peptide" evidence="1">
    <location>
        <begin position="1"/>
        <end position="21"/>
    </location>
</feature>
<feature type="chain" id="PRO_5015031501" evidence="1">
    <location>
        <begin position="22"/>
        <end position="677"/>
    </location>
</feature>
<dbReference type="Gene3D" id="3.40.710.10">
    <property type="entry name" value="DD-peptidase/beta-lactamase superfamily"/>
    <property type="match status" value="1"/>
</dbReference>
<dbReference type="WBParaSite" id="SRAE_2000488300.1">
    <property type="protein sequence ID" value="SRAE_2000488300.1"/>
    <property type="gene ID" value="WBGene00265130"/>
</dbReference>
<gene>
    <name evidence="3 5 6" type="ORF">SRAE_2000488300</name>
</gene>
<organism evidence="3">
    <name type="scientific">Strongyloides ratti</name>
    <name type="common">Parasitic roundworm</name>
    <dbReference type="NCBI Taxonomy" id="34506"/>
    <lineage>
        <taxon>Eukaryota</taxon>
        <taxon>Metazoa</taxon>
        <taxon>Ecdysozoa</taxon>
        <taxon>Nematoda</taxon>
        <taxon>Chromadorea</taxon>
        <taxon>Rhabditida</taxon>
        <taxon>Tylenchina</taxon>
        <taxon>Panagrolaimomorpha</taxon>
        <taxon>Strongyloidoidea</taxon>
        <taxon>Strongyloididae</taxon>
        <taxon>Strongyloides</taxon>
    </lineage>
</organism>
<feature type="domain" description="Beta-lactamase-related" evidence="2">
    <location>
        <begin position="327"/>
        <end position="658"/>
    </location>
</feature>
<keyword evidence="4" id="KW-1185">Reference proteome</keyword>
<dbReference type="RefSeq" id="XP_024509449.1">
    <property type="nucleotide sequence ID" value="XM_024643821.1"/>
</dbReference>
<dbReference type="EMBL" id="LN609529">
    <property type="protein sequence ID" value="CEF70250.1"/>
    <property type="molecule type" value="Genomic_DNA"/>
</dbReference>
<dbReference type="PANTHER" id="PTHR46825:SF13">
    <property type="entry name" value="BETA-LACTAMASE-RELATED DOMAIN-CONTAINING PROTEIN"/>
    <property type="match status" value="1"/>
</dbReference>
<reference evidence="3 4" key="1">
    <citation type="submission" date="2014-09" db="EMBL/GenBank/DDBJ databases">
        <authorList>
            <person name="Martin A.A."/>
        </authorList>
    </citation>
    <scope>NUCLEOTIDE SEQUENCE</scope>
    <source>
        <strain evidence="4">ED321</strain>
        <strain evidence="3">ED321 Heterogonic</strain>
    </source>
</reference>
<dbReference type="InterPro" id="IPR012338">
    <property type="entry name" value="Beta-lactam/transpept-like"/>
</dbReference>
<name>A0A090N086_STRRB</name>
<proteinExistence type="predicted"/>
<sequence>MIKRFVINIILLITLSIFSLSTSILQIVHPPKPNEQDWVLVAGNETSVDKVLAISLAYGGRLISMNYYMQYKVIYYYAIMHKYNGPVFLKPNPVNLIDLKKLAKDNIQLDLVPTQLCGQESQNNDITFSTYWERIPNAYFEIWFPGSSSGDYQKYKLEKDGYYLFNICGYSVSNRAQYVGVWFKGNETGTVPYQAYYGLTLREALRKDKILSSKGFVATRFQCFNNRNIVLCSGIWQYYPTNSHSIEVGENLKVMYNKLKTFNFLPRQISHFFNDNNIPIFVVLWSNLDSYRFPEPPEIWNQNSNIPFTLYNGSLELLKEKQLDFLNDRVTRFMKELDIPGLSIAISKHEKLKFAAGYGYSDLRRKLQVTSDNQFRIGSISKPITATAIMLLIDRGILSLEHKIFGKQGILGNDFSRTTMYGNYIEEIKLHHLLEHTSGGWDNLTNDPAWIEPNLNLKDLIETVLENFHLQYKPGTQWIYSNFGYLLLGYIIEKYSQMSYEDFVKQNIWKLGNVTDIEVARPTVSEKSPKEVLYYMSGNKVGFNPYDMLSPSRSGPWGGWIASPIQLLHFMRIVDGFPYKKDILSSASIKTWQQPSLPSNGTYSLGWSINVMGFNGWQHDGRMPGSAAMLVRLDNGVEMAITCNKEYSEREFFHEIGFILHHVGNNCDWWNDDIDLF</sequence>
<dbReference type="OrthoDB" id="5946976at2759"/>
<protein>
    <submittedName>
        <fullName evidence="3 5">Serine beta-lactamase-like protein LACTB, mitochondrial</fullName>
    </submittedName>
</protein>
<dbReference type="Proteomes" id="UP000035682">
    <property type="component" value="Unplaced"/>
</dbReference>
<dbReference type="GeneID" id="36382623"/>
<evidence type="ECO:0000259" key="2">
    <source>
        <dbReference type="Pfam" id="PF00144"/>
    </source>
</evidence>
<evidence type="ECO:0000256" key="1">
    <source>
        <dbReference type="SAM" id="SignalP"/>
    </source>
</evidence>
<evidence type="ECO:0000313" key="3">
    <source>
        <dbReference type="EMBL" id="CEF70250.1"/>
    </source>
</evidence>
<evidence type="ECO:0000313" key="5">
    <source>
        <dbReference type="WBParaSite" id="SRAE_2000488300.1"/>
    </source>
</evidence>
<dbReference type="STRING" id="34506.A0A090N086"/>
<dbReference type="InterPro" id="IPR049511">
    <property type="entry name" value="PGH-like_rpt"/>
</dbReference>
<dbReference type="CTD" id="36382623"/>
<dbReference type="PANTHER" id="PTHR46825">
    <property type="entry name" value="D-ALANYL-D-ALANINE-CARBOXYPEPTIDASE/ENDOPEPTIDASE AMPH"/>
    <property type="match status" value="1"/>
</dbReference>
<dbReference type="Pfam" id="PF17660">
    <property type="entry name" value="BTRD1"/>
    <property type="match status" value="2"/>
</dbReference>